<name>A0A8J7S4Q2_9PROT</name>
<reference evidence="1" key="1">
    <citation type="submission" date="2021-04" db="EMBL/GenBank/DDBJ databases">
        <authorList>
            <person name="Zhang D.-C."/>
        </authorList>
    </citation>
    <scope>NUCLEOTIDE SEQUENCE</scope>
    <source>
        <strain evidence="1">CGMCC 1.15697</strain>
    </source>
</reference>
<dbReference type="InterPro" id="IPR025187">
    <property type="entry name" value="DUF4112"/>
</dbReference>
<dbReference type="PANTHER" id="PTHR35519">
    <property type="entry name" value="MEMBRANE PROTEINS"/>
    <property type="match status" value="1"/>
</dbReference>
<protein>
    <submittedName>
        <fullName evidence="1">DUF4112 domain-containing protein</fullName>
    </submittedName>
</protein>
<dbReference type="EMBL" id="JAGMWN010000001">
    <property type="protein sequence ID" value="MBP5855592.1"/>
    <property type="molecule type" value="Genomic_DNA"/>
</dbReference>
<comment type="caution">
    <text evidence="1">The sequence shown here is derived from an EMBL/GenBank/DDBJ whole genome shotgun (WGS) entry which is preliminary data.</text>
</comment>
<accession>A0A8J7S4Q2</accession>
<proteinExistence type="predicted"/>
<dbReference type="PANTHER" id="PTHR35519:SF2">
    <property type="entry name" value="PH DOMAIN PROTEIN"/>
    <property type="match status" value="1"/>
</dbReference>
<sequence>MDERARTLARLEQLASLLDDRFTLPGTNFRFGLDPILGLIPGIGDSATAALTGYMILVARRHRLPASVQARMVVNLGLDWLVGSIPLLGDLFDFGFKANRRNLTLLRRHLGPFDV</sequence>
<evidence type="ECO:0000313" key="2">
    <source>
        <dbReference type="Proteomes" id="UP000672602"/>
    </source>
</evidence>
<organism evidence="1 2">
    <name type="scientific">Marivibrio halodurans</name>
    <dbReference type="NCBI Taxonomy" id="2039722"/>
    <lineage>
        <taxon>Bacteria</taxon>
        <taxon>Pseudomonadati</taxon>
        <taxon>Pseudomonadota</taxon>
        <taxon>Alphaproteobacteria</taxon>
        <taxon>Rhodospirillales</taxon>
        <taxon>Rhodospirillaceae</taxon>
        <taxon>Marivibrio</taxon>
    </lineage>
</organism>
<gene>
    <name evidence="1" type="ORF">KAJ83_01115</name>
</gene>
<dbReference type="Pfam" id="PF13430">
    <property type="entry name" value="DUF4112"/>
    <property type="match status" value="1"/>
</dbReference>
<dbReference type="AlphaFoldDB" id="A0A8J7S4Q2"/>
<dbReference type="Proteomes" id="UP000672602">
    <property type="component" value="Unassembled WGS sequence"/>
</dbReference>
<evidence type="ECO:0000313" key="1">
    <source>
        <dbReference type="EMBL" id="MBP5855592.1"/>
    </source>
</evidence>
<keyword evidence="2" id="KW-1185">Reference proteome</keyword>